<dbReference type="Proteomes" id="UP000094936">
    <property type="component" value="Unassembled WGS sequence"/>
</dbReference>
<dbReference type="RefSeq" id="WP_068901123.1">
    <property type="nucleotide sequence ID" value="NZ_JBHUIF010000013.1"/>
</dbReference>
<name>A0A1C3ELC9_9GAMM</name>
<reference evidence="1 2" key="1">
    <citation type="submission" date="2016-05" db="EMBL/GenBank/DDBJ databases">
        <title>Genomic Taxonomy of the Vibrionaceae.</title>
        <authorList>
            <person name="Gomez-Gil B."/>
            <person name="Enciso-Ibarra J."/>
        </authorList>
    </citation>
    <scope>NUCLEOTIDE SEQUENCE [LARGE SCALE GENOMIC DNA]</scope>
    <source>
        <strain evidence="1 2">CAIM 1920</strain>
    </source>
</reference>
<evidence type="ECO:0000313" key="2">
    <source>
        <dbReference type="Proteomes" id="UP000094936"/>
    </source>
</evidence>
<comment type="caution">
    <text evidence="1">The sequence shown here is derived from an EMBL/GenBank/DDBJ whole genome shotgun (WGS) entry which is preliminary data.</text>
</comment>
<dbReference type="EMBL" id="LYBM01000011">
    <property type="protein sequence ID" value="ODA34039.1"/>
    <property type="molecule type" value="Genomic_DNA"/>
</dbReference>
<organism evidence="1 2">
    <name type="scientific">Veronia pacifica</name>
    <dbReference type="NCBI Taxonomy" id="1080227"/>
    <lineage>
        <taxon>Bacteria</taxon>
        <taxon>Pseudomonadati</taxon>
        <taxon>Pseudomonadota</taxon>
        <taxon>Gammaproteobacteria</taxon>
        <taxon>Vibrionales</taxon>
        <taxon>Vibrionaceae</taxon>
        <taxon>Veronia</taxon>
    </lineage>
</organism>
<dbReference type="OrthoDB" id="7013311at2"/>
<accession>A0A1C3ELC9</accession>
<evidence type="ECO:0000313" key="1">
    <source>
        <dbReference type="EMBL" id="ODA34039.1"/>
    </source>
</evidence>
<protein>
    <submittedName>
        <fullName evidence="1">Uncharacterized protein</fullName>
    </submittedName>
</protein>
<proteinExistence type="predicted"/>
<sequence>MTLFTNESMSIESDTGKNTTRSLFWNKPWLRVHGSWQDIISLYEGQGSWINEKNQQLIMHEFGILPRQELSADDDSITNILIALSEKEETELYILLCGLMTNGCVSTMLTSQQVMWCSQIHNAIGLSSDRIHNEYIDSLFRPEYTQFNEIHHVLSAFVIMNRYGEESGFWSRYRLRFNRDLCLPEVNSKGYVDKLTYALLAVLCLLEDSKQN</sequence>
<dbReference type="AlphaFoldDB" id="A0A1C3ELC9"/>
<keyword evidence="2" id="KW-1185">Reference proteome</keyword>
<gene>
    <name evidence="1" type="ORF">A8L45_08320</name>
</gene>
<dbReference type="STRING" id="1080227.A8L45_08320"/>